<comment type="caution">
    <text evidence="13">The sequence shown here is derived from an EMBL/GenBank/DDBJ whole genome shotgun (WGS) entry which is preliminary data.</text>
</comment>
<dbReference type="Pfam" id="PF00204">
    <property type="entry name" value="DNA_gyraseB"/>
    <property type="match status" value="1"/>
</dbReference>
<dbReference type="InterPro" id="IPR014721">
    <property type="entry name" value="Ribsml_uS5_D2-typ_fold_subgr"/>
</dbReference>
<evidence type="ECO:0000256" key="2">
    <source>
        <dbReference type="ARBA" id="ARBA00001946"/>
    </source>
</evidence>
<dbReference type="Pfam" id="PF01751">
    <property type="entry name" value="Toprim"/>
    <property type="match status" value="1"/>
</dbReference>
<keyword evidence="10" id="KW-0238">DNA-binding</keyword>
<evidence type="ECO:0000256" key="3">
    <source>
        <dbReference type="ARBA" id="ARBA00010708"/>
    </source>
</evidence>
<keyword evidence="6" id="KW-0547">Nucleotide-binding</keyword>
<evidence type="ECO:0000256" key="7">
    <source>
        <dbReference type="ARBA" id="ARBA00022840"/>
    </source>
</evidence>
<name>A0ABW4Q1R3_9MICO</name>
<dbReference type="Pfam" id="PF02518">
    <property type="entry name" value="HATPase_c"/>
    <property type="match status" value="1"/>
</dbReference>
<dbReference type="NCBIfam" id="NF004189">
    <property type="entry name" value="PRK05644.1"/>
    <property type="match status" value="1"/>
</dbReference>
<dbReference type="PANTHER" id="PTHR45866:SF1">
    <property type="entry name" value="DNA GYRASE SUBUNIT B, MITOCHONDRIAL"/>
    <property type="match status" value="1"/>
</dbReference>
<organism evidence="13 14">
    <name type="scientific">Brachybacterium rhamnosum</name>
    <dbReference type="NCBI Taxonomy" id="173361"/>
    <lineage>
        <taxon>Bacteria</taxon>
        <taxon>Bacillati</taxon>
        <taxon>Actinomycetota</taxon>
        <taxon>Actinomycetes</taxon>
        <taxon>Micrococcales</taxon>
        <taxon>Dermabacteraceae</taxon>
        <taxon>Brachybacterium</taxon>
    </lineage>
</organism>
<keyword evidence="11" id="KW-0413">Isomerase</keyword>
<dbReference type="Pfam" id="PF00986">
    <property type="entry name" value="DNA_gyraseB_C"/>
    <property type="match status" value="1"/>
</dbReference>
<comment type="catalytic activity">
    <reaction evidence="1">
        <text>ATP-dependent breakage, passage and rejoining of double-stranded DNA.</text>
        <dbReference type="EC" id="5.6.2.2"/>
    </reaction>
</comment>
<dbReference type="InterPro" id="IPR003594">
    <property type="entry name" value="HATPase_dom"/>
</dbReference>
<comment type="cofactor">
    <cofactor evidence="2">
        <name>Mg(2+)</name>
        <dbReference type="ChEBI" id="CHEBI:18420"/>
    </cofactor>
</comment>
<keyword evidence="9" id="KW-0799">Topoisomerase</keyword>
<dbReference type="InterPro" id="IPR036890">
    <property type="entry name" value="HATPase_C_sf"/>
</dbReference>
<evidence type="ECO:0000256" key="11">
    <source>
        <dbReference type="ARBA" id="ARBA00023235"/>
    </source>
</evidence>
<dbReference type="PRINTS" id="PR01159">
    <property type="entry name" value="DNAGYRASEB"/>
</dbReference>
<dbReference type="CDD" id="cd00822">
    <property type="entry name" value="TopoII_Trans_DNA_gyrase"/>
    <property type="match status" value="1"/>
</dbReference>
<sequence>MSSSSTSSRPAASAYDARNLQVLEGLEAVRKRPGMYIGSTDSRGLMHCLWEILDNAVDEALGGNGDSIGVLLHPDGSVEVRDTGRGVPVDTEPRTGLTGVEVVYTKLHAGGKFGGGSYAASGGLHGVGASVVNALSARLDVEVDRAGKTYAMSFQRGQAGVFEDDGDPSPAAPFTPADGPAELRIVGKAKRGVTGTRVRYWADPQIFIKGSHFSLDDLTRRARQTAFLVPGLEIAITDHRPEASPDQPATRTYRYDGGISEFVDYLAQDQRITDVVRLQGTGEYTETVPVLDSKGHMVSQEVSRSCEVDIALRWGADYDTTLRSFVNIVATPKGGTHVAGFEQALVKVMRKQVENQARRVKFNAKNEKIEKDDTLAGVTAVVSVRIDEPQFEGQTKEVLGTPAIRQIVGRVVEERLTAFLTSTAKGEKEQAALVIDKVVSEMRARIAARMHKEVSRRKNALESSTMPTKLADCRSTDVERSELFIVEGDSALGTAKHARSSEFQALLPIRGKILNTQKASITDMLKNAECAAIIQVIGAGSGRTFDLDAARYGKIIMMTDADVDGAHIRTLLLTLFHRYMRPLVEAGRVYAAVPPLHRVEIVHGGSKKNELVYTYSEAELLRLLKNLEKRGKRYKEPIQRYKGLGEMDADQLADTTMDPRHRTLRRVRIEDAEAASSMFELLMGSDVAPRKQFIIEGAEELDRERIDA</sequence>
<evidence type="ECO:0000256" key="10">
    <source>
        <dbReference type="ARBA" id="ARBA00023125"/>
    </source>
</evidence>
<comment type="similarity">
    <text evidence="3">Belongs to the type II topoisomerase GyrB family.</text>
</comment>
<dbReference type="EMBL" id="JBHUFL010000003">
    <property type="protein sequence ID" value="MFD1835651.1"/>
    <property type="molecule type" value="Genomic_DNA"/>
</dbReference>
<keyword evidence="5" id="KW-0479">Metal-binding</keyword>
<dbReference type="Gene3D" id="3.40.50.670">
    <property type="match status" value="1"/>
</dbReference>
<dbReference type="SUPFAM" id="SSF56719">
    <property type="entry name" value="Type II DNA topoisomerase"/>
    <property type="match status" value="1"/>
</dbReference>
<evidence type="ECO:0000256" key="1">
    <source>
        <dbReference type="ARBA" id="ARBA00000185"/>
    </source>
</evidence>
<protein>
    <recommendedName>
        <fullName evidence="4">DNA topoisomerase (ATP-hydrolyzing)</fullName>
        <ecNumber evidence="4">5.6.2.2</ecNumber>
    </recommendedName>
</protein>
<evidence type="ECO:0000256" key="4">
    <source>
        <dbReference type="ARBA" id="ARBA00012895"/>
    </source>
</evidence>
<proteinExistence type="inferred from homology"/>
<dbReference type="InterPro" id="IPR013760">
    <property type="entry name" value="Topo_IIA-like_dom_sf"/>
</dbReference>
<gene>
    <name evidence="13" type="ORF">ACFSDA_11290</name>
</gene>
<evidence type="ECO:0000256" key="8">
    <source>
        <dbReference type="ARBA" id="ARBA00022842"/>
    </source>
</evidence>
<dbReference type="SUPFAM" id="SSF54211">
    <property type="entry name" value="Ribosomal protein S5 domain 2-like"/>
    <property type="match status" value="1"/>
</dbReference>
<dbReference type="Proteomes" id="UP001597280">
    <property type="component" value="Unassembled WGS sequence"/>
</dbReference>
<dbReference type="InterPro" id="IPR020568">
    <property type="entry name" value="Ribosomal_Su5_D2-typ_SF"/>
</dbReference>
<keyword evidence="7" id="KW-0067">ATP-binding</keyword>
<dbReference type="PROSITE" id="PS50880">
    <property type="entry name" value="TOPRIM"/>
    <property type="match status" value="1"/>
</dbReference>
<dbReference type="InterPro" id="IPR006171">
    <property type="entry name" value="TOPRIM_dom"/>
</dbReference>
<feature type="domain" description="Toprim" evidence="12">
    <location>
        <begin position="481"/>
        <end position="595"/>
    </location>
</feature>
<dbReference type="RefSeq" id="WP_343904782.1">
    <property type="nucleotide sequence ID" value="NZ_BAAAIS010000003.1"/>
</dbReference>
<dbReference type="SMART" id="SM00387">
    <property type="entry name" value="HATPase_c"/>
    <property type="match status" value="1"/>
</dbReference>
<accession>A0ABW4Q1R3</accession>
<dbReference type="Gene3D" id="3.30.565.10">
    <property type="entry name" value="Histidine kinase-like ATPase, C-terminal domain"/>
    <property type="match status" value="1"/>
</dbReference>
<dbReference type="Gene3D" id="3.30.230.10">
    <property type="match status" value="1"/>
</dbReference>
<reference evidence="14" key="1">
    <citation type="journal article" date="2019" name="Int. J. Syst. Evol. Microbiol.">
        <title>The Global Catalogue of Microorganisms (GCM) 10K type strain sequencing project: providing services to taxonomists for standard genome sequencing and annotation.</title>
        <authorList>
            <consortium name="The Broad Institute Genomics Platform"/>
            <consortium name="The Broad Institute Genome Sequencing Center for Infectious Disease"/>
            <person name="Wu L."/>
            <person name="Ma J."/>
        </authorList>
    </citation>
    <scope>NUCLEOTIDE SEQUENCE [LARGE SCALE GENOMIC DNA]</scope>
    <source>
        <strain evidence="14">JCM 11650</strain>
    </source>
</reference>
<evidence type="ECO:0000256" key="6">
    <source>
        <dbReference type="ARBA" id="ARBA00022741"/>
    </source>
</evidence>
<keyword evidence="14" id="KW-1185">Reference proteome</keyword>
<dbReference type="InterPro" id="IPR018522">
    <property type="entry name" value="TopoIIA_CS"/>
</dbReference>
<dbReference type="EC" id="5.6.2.2" evidence="4"/>
<evidence type="ECO:0000256" key="9">
    <source>
        <dbReference type="ARBA" id="ARBA00023029"/>
    </source>
</evidence>
<evidence type="ECO:0000259" key="12">
    <source>
        <dbReference type="PROSITE" id="PS50880"/>
    </source>
</evidence>
<dbReference type="PRINTS" id="PR00418">
    <property type="entry name" value="TPI2FAMILY"/>
</dbReference>
<evidence type="ECO:0000313" key="13">
    <source>
        <dbReference type="EMBL" id="MFD1835651.1"/>
    </source>
</evidence>
<evidence type="ECO:0000313" key="14">
    <source>
        <dbReference type="Proteomes" id="UP001597280"/>
    </source>
</evidence>
<dbReference type="SUPFAM" id="SSF55874">
    <property type="entry name" value="ATPase domain of HSP90 chaperone/DNA topoisomerase II/histidine kinase"/>
    <property type="match status" value="1"/>
</dbReference>
<keyword evidence="8" id="KW-0460">Magnesium</keyword>
<dbReference type="CDD" id="cd16928">
    <property type="entry name" value="HATPase_GyrB-like"/>
    <property type="match status" value="1"/>
</dbReference>
<dbReference type="SMART" id="SM00433">
    <property type="entry name" value="TOP2c"/>
    <property type="match status" value="1"/>
</dbReference>
<dbReference type="InterPro" id="IPR002288">
    <property type="entry name" value="DNA_gyrase_B_C"/>
</dbReference>
<dbReference type="PANTHER" id="PTHR45866">
    <property type="entry name" value="DNA GYRASE/TOPOISOMERASE SUBUNIT B"/>
    <property type="match status" value="1"/>
</dbReference>
<dbReference type="InterPro" id="IPR013506">
    <property type="entry name" value="Topo_IIA_bsu_dom2"/>
</dbReference>
<dbReference type="PROSITE" id="PS00177">
    <property type="entry name" value="TOPOISOMERASE_II"/>
    <property type="match status" value="1"/>
</dbReference>
<dbReference type="InterPro" id="IPR000565">
    <property type="entry name" value="Topo_IIA_B"/>
</dbReference>
<dbReference type="InterPro" id="IPR013759">
    <property type="entry name" value="Topo_IIA_B_C"/>
</dbReference>
<dbReference type="InterPro" id="IPR001241">
    <property type="entry name" value="Topo_IIA"/>
</dbReference>
<evidence type="ECO:0000256" key="5">
    <source>
        <dbReference type="ARBA" id="ARBA00022723"/>
    </source>
</evidence>